<evidence type="ECO:0000256" key="1">
    <source>
        <dbReference type="SAM" id="Phobius"/>
    </source>
</evidence>
<feature type="non-terminal residue" evidence="2">
    <location>
        <position position="82"/>
    </location>
</feature>
<protein>
    <recommendedName>
        <fullName evidence="4">Two-component sensor histidine kinase</fullName>
    </recommendedName>
</protein>
<evidence type="ECO:0000313" key="2">
    <source>
        <dbReference type="EMBL" id="OXE31104.1"/>
    </source>
</evidence>
<accession>A0A227J9Q1</accession>
<dbReference type="Proteomes" id="UP000214596">
    <property type="component" value="Unassembled WGS sequence"/>
</dbReference>
<sequence>MPTNWQQHKGLSKWTHRFKTMVRYRLLILTSAPIFLTLIALIGITIYWSIHYTWQNALLDVSERLGVANNSVTLLQQKQANY</sequence>
<reference evidence="2 3" key="1">
    <citation type="journal article" date="2017" name="Appl. Environ. Microbiol.">
        <title>Parallel evolution of two clades of a major Atlantic endemic Vibrio parahaemolyticus pathogen lineage by independent acquisition of related pathogenicity islands.</title>
        <authorList>
            <person name="Xu F."/>
            <person name="Gonzalez-Escalona N."/>
            <person name="Drees K.P."/>
            <person name="Sebra R.P."/>
            <person name="Cooper V.S."/>
            <person name="Jones S.H."/>
            <person name="Whistler C.A."/>
        </authorList>
    </citation>
    <scope>NUCLEOTIDE SEQUENCE [LARGE SCALE GENOMIC DNA]</scope>
    <source>
        <strain evidence="2 3">MAVP-3</strain>
    </source>
</reference>
<keyword evidence="1" id="KW-1133">Transmembrane helix</keyword>
<gene>
    <name evidence="2" type="ORF">CA163_19820</name>
</gene>
<keyword evidence="1" id="KW-0812">Transmembrane</keyword>
<organism evidence="2 3">
    <name type="scientific">Vibrio parahaemolyticus</name>
    <dbReference type="NCBI Taxonomy" id="670"/>
    <lineage>
        <taxon>Bacteria</taxon>
        <taxon>Pseudomonadati</taxon>
        <taxon>Pseudomonadota</taxon>
        <taxon>Gammaproteobacteria</taxon>
        <taxon>Vibrionales</taxon>
        <taxon>Vibrionaceae</taxon>
        <taxon>Vibrio</taxon>
    </lineage>
</organism>
<proteinExistence type="predicted"/>
<keyword evidence="1" id="KW-0472">Membrane</keyword>
<name>A0A227J9Q1_VIBPH</name>
<comment type="caution">
    <text evidence="2">The sequence shown here is derived from an EMBL/GenBank/DDBJ whole genome shotgun (WGS) entry which is preliminary data.</text>
</comment>
<evidence type="ECO:0008006" key="4">
    <source>
        <dbReference type="Google" id="ProtNLM"/>
    </source>
</evidence>
<evidence type="ECO:0000313" key="3">
    <source>
        <dbReference type="Proteomes" id="UP000214596"/>
    </source>
</evidence>
<dbReference type="AlphaFoldDB" id="A0A227J9Q1"/>
<dbReference type="EMBL" id="NIXT01001543">
    <property type="protein sequence ID" value="OXE31104.1"/>
    <property type="molecule type" value="Genomic_DNA"/>
</dbReference>
<feature type="transmembrane region" description="Helical" evidence="1">
    <location>
        <begin position="26"/>
        <end position="50"/>
    </location>
</feature>